<protein>
    <submittedName>
        <fullName evidence="2">Histone-lysine N-methyltransferase SETMAR</fullName>
    </submittedName>
</protein>
<dbReference type="Pfam" id="PF17906">
    <property type="entry name" value="HTH_48"/>
    <property type="match status" value="1"/>
</dbReference>
<name>A0AAV4VDH4_CAEEX</name>
<keyword evidence="3" id="KW-1185">Reference proteome</keyword>
<organism evidence="2 3">
    <name type="scientific">Caerostris extrusa</name>
    <name type="common">Bark spider</name>
    <name type="synonym">Caerostris bankana</name>
    <dbReference type="NCBI Taxonomy" id="172846"/>
    <lineage>
        <taxon>Eukaryota</taxon>
        <taxon>Metazoa</taxon>
        <taxon>Ecdysozoa</taxon>
        <taxon>Arthropoda</taxon>
        <taxon>Chelicerata</taxon>
        <taxon>Arachnida</taxon>
        <taxon>Araneae</taxon>
        <taxon>Araneomorphae</taxon>
        <taxon>Entelegynae</taxon>
        <taxon>Araneoidea</taxon>
        <taxon>Araneidae</taxon>
        <taxon>Caerostris</taxon>
    </lineage>
</organism>
<evidence type="ECO:0000313" key="3">
    <source>
        <dbReference type="Proteomes" id="UP001054945"/>
    </source>
</evidence>
<sequence>MEASIVDYRYSMLFFYRNGKNATPTENKKCFVYGEDAVAEITVRKCFARFRVGDFNKEYQEFPDRISTTDGDHIKILIENNIHYMTRELAEM</sequence>
<feature type="domain" description="Mos1 transposase HTH" evidence="1">
    <location>
        <begin position="7"/>
        <end position="54"/>
    </location>
</feature>
<comment type="caution">
    <text evidence="2">The sequence shown here is derived from an EMBL/GenBank/DDBJ whole genome shotgun (WGS) entry which is preliminary data.</text>
</comment>
<dbReference type="Gene3D" id="1.10.10.1450">
    <property type="match status" value="1"/>
</dbReference>
<dbReference type="EMBL" id="BPLR01014270">
    <property type="protein sequence ID" value="GIY67669.1"/>
    <property type="molecule type" value="Genomic_DNA"/>
</dbReference>
<accession>A0AAV4VDH4</accession>
<dbReference type="AlphaFoldDB" id="A0AAV4VDH4"/>
<proteinExistence type="predicted"/>
<dbReference type="InterPro" id="IPR041426">
    <property type="entry name" value="Mos1_HTH"/>
</dbReference>
<evidence type="ECO:0000313" key="2">
    <source>
        <dbReference type="EMBL" id="GIY67669.1"/>
    </source>
</evidence>
<reference evidence="2 3" key="1">
    <citation type="submission" date="2021-06" db="EMBL/GenBank/DDBJ databases">
        <title>Caerostris extrusa draft genome.</title>
        <authorList>
            <person name="Kono N."/>
            <person name="Arakawa K."/>
        </authorList>
    </citation>
    <scope>NUCLEOTIDE SEQUENCE [LARGE SCALE GENOMIC DNA]</scope>
</reference>
<evidence type="ECO:0000259" key="1">
    <source>
        <dbReference type="Pfam" id="PF17906"/>
    </source>
</evidence>
<gene>
    <name evidence="2" type="primary">WN51_07391</name>
    <name evidence="2" type="ORF">CEXT_746351</name>
</gene>
<dbReference type="Proteomes" id="UP001054945">
    <property type="component" value="Unassembled WGS sequence"/>
</dbReference>